<accession>H3SPN6</accession>
<dbReference type="RefSeq" id="WP_006680011.1">
    <property type="nucleotide sequence ID" value="NZ_AHKH01000187.1"/>
</dbReference>
<dbReference type="AlphaFoldDB" id="H3SPN6"/>
<keyword evidence="3" id="KW-1185">Reference proteome</keyword>
<dbReference type="PROSITE" id="PS51257">
    <property type="entry name" value="PROKAR_LIPOPROTEIN"/>
    <property type="match status" value="1"/>
</dbReference>
<sequence>MRGRHWVCAGLAALLLVLAGCQPIGGLDVPKLLLKQMEVTSYEGKQTVSIDIEAAKNEVPAEDAAALQMIDGAELTVDTKVQDDQRMSMEGVFKAAGRQLPFRLGLKDRAVTAWIDGAAAPIIISEAADPSWGVSPLTTEDTRAIGRLALELFGKYAPNPSNISVKPVTEPVLGENLALKQVHLEFGGDELLPWAKELLRAAMKDKEGLKQWFVSAGRLLYPAATGALDDMPLDQDVLPDVLNDGEAAGLSLYESFMEYAPELLAGLEQLEKDLPAYAPDAEALLGPATKLVMDLYADGELNIRKSKLQLTIALPSSAGAPFSSITIRQTSEMGRLNEDVKADEMDMTNAVALDDPEMTPGKWLRHFEAGSLARQWLKQSGATARTASLLMPVPGADTTYDPYDMLQPYIKNGTLMVPLRHVAEQFDATLTWDSKTKLSLVDDITGAVTQLELNSKKATVGGLEIDLPEAPELRDGQLYVPVRSVAFMLGLWLQKVEFYDSTWIELIRK</sequence>
<dbReference type="Proteomes" id="UP000003900">
    <property type="component" value="Unassembled WGS sequence"/>
</dbReference>
<dbReference type="STRING" id="1131935.PDENDC454_27733"/>
<dbReference type="SUPFAM" id="SSF55383">
    <property type="entry name" value="Copper amine oxidase, domain N"/>
    <property type="match status" value="2"/>
</dbReference>
<gene>
    <name evidence="2" type="ORF">PDENDC454_27733</name>
</gene>
<evidence type="ECO:0000259" key="1">
    <source>
        <dbReference type="Pfam" id="PF07833"/>
    </source>
</evidence>
<evidence type="ECO:0000313" key="3">
    <source>
        <dbReference type="Proteomes" id="UP000003900"/>
    </source>
</evidence>
<protein>
    <submittedName>
        <fullName evidence="2">Copper amine oxidase domain-containing protein</fullName>
    </submittedName>
</protein>
<dbReference type="InterPro" id="IPR036582">
    <property type="entry name" value="Mao_N_sf"/>
</dbReference>
<reference evidence="2 3" key="1">
    <citation type="journal article" date="2012" name="J. Bacteriol.">
        <title>Genome Sequence of the Pattern-Forming Social Bacterium Paenibacillus dendritiformis C454 Chiral Morphotype.</title>
        <authorList>
            <person name="Sirota-Madi A."/>
            <person name="Olender T."/>
            <person name="Helman Y."/>
            <person name="Brainis I."/>
            <person name="Finkelshtein A."/>
            <person name="Roth D."/>
            <person name="Hagai E."/>
            <person name="Leshkowitz D."/>
            <person name="Brodsky L."/>
            <person name="Galatenko V."/>
            <person name="Nikolaev V."/>
            <person name="Gutnick D.L."/>
            <person name="Lancet D."/>
            <person name="Ben-Jacob E."/>
        </authorList>
    </citation>
    <scope>NUCLEOTIDE SEQUENCE [LARGE SCALE GENOMIC DNA]</scope>
    <source>
        <strain evidence="2 3">C454</strain>
    </source>
</reference>
<dbReference type="PATRIC" id="fig|1131935.3.peg.5738"/>
<dbReference type="Pfam" id="PF07833">
    <property type="entry name" value="Cu_amine_oxidN1"/>
    <property type="match status" value="1"/>
</dbReference>
<dbReference type="EMBL" id="AHKH01000187">
    <property type="protein sequence ID" value="EHQ58986.1"/>
    <property type="molecule type" value="Genomic_DNA"/>
</dbReference>
<evidence type="ECO:0000313" key="2">
    <source>
        <dbReference type="EMBL" id="EHQ58986.1"/>
    </source>
</evidence>
<name>H3SPN6_9BACL</name>
<proteinExistence type="predicted"/>
<dbReference type="InterPro" id="IPR012854">
    <property type="entry name" value="Cu_amine_oxidase-like_N"/>
</dbReference>
<comment type="caution">
    <text evidence="2">The sequence shown here is derived from an EMBL/GenBank/DDBJ whole genome shotgun (WGS) entry which is preliminary data.</text>
</comment>
<organism evidence="2 3">
    <name type="scientific">Paenibacillus dendritiformis C454</name>
    <dbReference type="NCBI Taxonomy" id="1131935"/>
    <lineage>
        <taxon>Bacteria</taxon>
        <taxon>Bacillati</taxon>
        <taxon>Bacillota</taxon>
        <taxon>Bacilli</taxon>
        <taxon>Bacillales</taxon>
        <taxon>Paenibacillaceae</taxon>
        <taxon>Paenibacillus</taxon>
    </lineage>
</organism>
<feature type="domain" description="Copper amine oxidase-like N-terminal" evidence="1">
    <location>
        <begin position="406"/>
        <end position="491"/>
    </location>
</feature>
<dbReference type="OrthoDB" id="2811497at2"/>
<dbReference type="Gene3D" id="3.30.457.10">
    <property type="entry name" value="Copper amine oxidase-like, N-terminal domain"/>
    <property type="match status" value="1"/>
</dbReference>